<dbReference type="SUPFAM" id="SSF52833">
    <property type="entry name" value="Thioredoxin-like"/>
    <property type="match status" value="1"/>
</dbReference>
<proteinExistence type="inferred from homology"/>
<name>A0ABD5ZLJ0_9EURY</name>
<feature type="region of interest" description="Disordered" evidence="3">
    <location>
        <begin position="23"/>
        <end position="50"/>
    </location>
</feature>
<evidence type="ECO:0000313" key="5">
    <source>
        <dbReference type="EMBL" id="MFC7234276.1"/>
    </source>
</evidence>
<evidence type="ECO:0000256" key="3">
    <source>
        <dbReference type="SAM" id="MobiDB-lite"/>
    </source>
</evidence>
<protein>
    <submittedName>
        <fullName evidence="5">DsbA family protein</fullName>
    </submittedName>
</protein>
<dbReference type="Proteomes" id="UP001596398">
    <property type="component" value="Unassembled WGS sequence"/>
</dbReference>
<dbReference type="Pfam" id="PF13462">
    <property type="entry name" value="Thioredoxin_4"/>
    <property type="match status" value="1"/>
</dbReference>
<accession>A0ABD5ZLJ0</accession>
<evidence type="ECO:0000256" key="1">
    <source>
        <dbReference type="ARBA" id="ARBA00007787"/>
    </source>
</evidence>
<dbReference type="GeneID" id="79265943"/>
<dbReference type="EMBL" id="JBHTAP010000001">
    <property type="protein sequence ID" value="MFC7234276.1"/>
    <property type="molecule type" value="Genomic_DNA"/>
</dbReference>
<sequence>MNRRRFLGSAALAGATTLAGCAGSGGGGDGSDGEPTGTPIDEHPAAADLDAQPMLGETTDTVIVAFEDPSCTLCRRFEENTYPRIVSDLVEPGEASFVYRGYPIIYPWGEPASAILEATYAADADAFWALKDRYYAAQGDFSTENVYEASRSFLDTETEVDAEAVVTAARDGEYDDAVALDVSAGEALNIGQTPEFYLFADGVYRTVVRGAQGYDVFATALGL</sequence>
<dbReference type="Gene3D" id="3.40.30.10">
    <property type="entry name" value="Glutaredoxin"/>
    <property type="match status" value="1"/>
</dbReference>
<organism evidence="5 6">
    <name type="scientific">Halosegnis marinus</name>
    <dbReference type="NCBI Taxonomy" id="3034023"/>
    <lineage>
        <taxon>Archaea</taxon>
        <taxon>Methanobacteriati</taxon>
        <taxon>Methanobacteriota</taxon>
        <taxon>Stenosarchaea group</taxon>
        <taxon>Halobacteria</taxon>
        <taxon>Halobacteriales</taxon>
        <taxon>Natronomonadaceae</taxon>
        <taxon>Halosegnis</taxon>
    </lineage>
</organism>
<dbReference type="InterPro" id="IPR012336">
    <property type="entry name" value="Thioredoxin-like_fold"/>
</dbReference>
<reference evidence="5 6" key="1">
    <citation type="journal article" date="2019" name="Int. J. Syst. Evol. Microbiol.">
        <title>The Global Catalogue of Microorganisms (GCM) 10K type strain sequencing project: providing services to taxonomists for standard genome sequencing and annotation.</title>
        <authorList>
            <consortium name="The Broad Institute Genomics Platform"/>
            <consortium name="The Broad Institute Genome Sequencing Center for Infectious Disease"/>
            <person name="Wu L."/>
            <person name="Ma J."/>
        </authorList>
    </citation>
    <scope>NUCLEOTIDE SEQUENCE [LARGE SCALE GENOMIC DNA]</scope>
    <source>
        <strain evidence="5 6">DT85</strain>
    </source>
</reference>
<keyword evidence="2" id="KW-0813">Transport</keyword>
<evidence type="ECO:0000313" key="6">
    <source>
        <dbReference type="Proteomes" id="UP001596398"/>
    </source>
</evidence>
<dbReference type="InterPro" id="IPR036249">
    <property type="entry name" value="Thioredoxin-like_sf"/>
</dbReference>
<comment type="caution">
    <text evidence="5">The sequence shown here is derived from an EMBL/GenBank/DDBJ whole genome shotgun (WGS) entry which is preliminary data.</text>
</comment>
<dbReference type="AlphaFoldDB" id="A0ABD5ZLJ0"/>
<gene>
    <name evidence="5" type="ORF">ACFQJ4_02990</name>
</gene>
<keyword evidence="2" id="KW-0249">Electron transport</keyword>
<evidence type="ECO:0000259" key="4">
    <source>
        <dbReference type="Pfam" id="PF13462"/>
    </source>
</evidence>
<feature type="domain" description="Thioredoxin-like fold" evidence="4">
    <location>
        <begin position="55"/>
        <end position="197"/>
    </location>
</feature>
<dbReference type="RefSeq" id="WP_276235279.1">
    <property type="nucleotide sequence ID" value="NZ_CP119802.1"/>
</dbReference>
<evidence type="ECO:0000256" key="2">
    <source>
        <dbReference type="ARBA" id="ARBA00022982"/>
    </source>
</evidence>
<keyword evidence="6" id="KW-1185">Reference proteome</keyword>
<comment type="similarity">
    <text evidence="1">Belongs to the glutaredoxin family.</text>
</comment>
<dbReference type="PROSITE" id="PS51257">
    <property type="entry name" value="PROKAR_LIPOPROTEIN"/>
    <property type="match status" value="1"/>
</dbReference>